<dbReference type="InterPro" id="IPR025518">
    <property type="entry name" value="DUF4406"/>
</dbReference>
<gene>
    <name evidence="1" type="ORF">SDC9_33607</name>
</gene>
<dbReference type="AlphaFoldDB" id="A0A644V8C7"/>
<reference evidence="1" key="1">
    <citation type="submission" date="2019-08" db="EMBL/GenBank/DDBJ databases">
        <authorList>
            <person name="Kucharzyk K."/>
            <person name="Murdoch R.W."/>
            <person name="Higgins S."/>
            <person name="Loffler F."/>
        </authorList>
    </citation>
    <scope>NUCLEOTIDE SEQUENCE</scope>
</reference>
<proteinExistence type="predicted"/>
<evidence type="ECO:0008006" key="2">
    <source>
        <dbReference type="Google" id="ProtNLM"/>
    </source>
</evidence>
<accession>A0A644V8C7</accession>
<evidence type="ECO:0000313" key="1">
    <source>
        <dbReference type="EMBL" id="MPL87606.1"/>
    </source>
</evidence>
<dbReference type="Gene3D" id="3.40.50.10400">
    <property type="entry name" value="Hypothetical protein PA1492"/>
    <property type="match status" value="1"/>
</dbReference>
<sequence>MPLKVYIVGAVTGLDPEEVRAKFMSAEERLKRMGFVPVNPVNHVEEGTGWVEAMKICIPLLVSCDAVFKLPDYEYSKGSLLELTIARNLEMNEFIDSHIKQR</sequence>
<dbReference type="Pfam" id="PF14359">
    <property type="entry name" value="DUF4406"/>
    <property type="match status" value="1"/>
</dbReference>
<protein>
    <recommendedName>
        <fullName evidence="2">DUF4406 domain-containing protein</fullName>
    </recommendedName>
</protein>
<dbReference type="EMBL" id="VSSQ01000241">
    <property type="protein sequence ID" value="MPL87606.1"/>
    <property type="molecule type" value="Genomic_DNA"/>
</dbReference>
<dbReference type="SUPFAM" id="SSF52309">
    <property type="entry name" value="N-(deoxy)ribosyltransferase-like"/>
    <property type="match status" value="1"/>
</dbReference>
<organism evidence="1">
    <name type="scientific">bioreactor metagenome</name>
    <dbReference type="NCBI Taxonomy" id="1076179"/>
    <lineage>
        <taxon>unclassified sequences</taxon>
        <taxon>metagenomes</taxon>
        <taxon>ecological metagenomes</taxon>
    </lineage>
</organism>
<name>A0A644V8C7_9ZZZZ</name>
<comment type="caution">
    <text evidence="1">The sequence shown here is derived from an EMBL/GenBank/DDBJ whole genome shotgun (WGS) entry which is preliminary data.</text>
</comment>